<organism evidence="1 2">
    <name type="scientific">Nonomuraea rosea</name>
    <dbReference type="NCBI Taxonomy" id="638574"/>
    <lineage>
        <taxon>Bacteria</taxon>
        <taxon>Bacillati</taxon>
        <taxon>Actinomycetota</taxon>
        <taxon>Actinomycetes</taxon>
        <taxon>Streptosporangiales</taxon>
        <taxon>Streptosporangiaceae</taxon>
        <taxon>Nonomuraea</taxon>
    </lineage>
</organism>
<dbReference type="Pfam" id="PF03883">
    <property type="entry name" value="H2O2_YaaD"/>
    <property type="match status" value="1"/>
</dbReference>
<protein>
    <submittedName>
        <fullName evidence="1">Peroxide stress protein YaaA</fullName>
    </submittedName>
</protein>
<sequence length="252" mass="26885">MLILLPPSEGKASECGGPPVGELSFPTLGRARKRVLTALVRASKRRDALDVLGLTPGLAGELAKNAVLGTAATLPAADLYTGVLYDNLGLSTLTDEARSRAEESVLIFSGLWGVVKITDHIPPYRLSMGVNLPPLGGLAAFWRPKITKELDRIPGLVVDLRSATYAGAWQPGDRSVTVRVFRDGKVVSHMAKATRGEIARALLHQDTAPTTPGELAKTLDALGYTVELAEPARANRPWTLDVHVTDASHQTT</sequence>
<evidence type="ECO:0000313" key="1">
    <source>
        <dbReference type="EMBL" id="GAA3602361.1"/>
    </source>
</evidence>
<comment type="caution">
    <text evidence="1">The sequence shown here is derived from an EMBL/GenBank/DDBJ whole genome shotgun (WGS) entry which is preliminary data.</text>
</comment>
<dbReference type="PANTHER" id="PTHR30283">
    <property type="entry name" value="PEROXIDE STRESS RESPONSE PROTEIN YAAA"/>
    <property type="match status" value="1"/>
</dbReference>
<dbReference type="RefSeq" id="WP_345573495.1">
    <property type="nucleotide sequence ID" value="NZ_BAABDQ010000037.1"/>
</dbReference>
<keyword evidence="2" id="KW-1185">Reference proteome</keyword>
<dbReference type="EMBL" id="BAABDQ010000037">
    <property type="protein sequence ID" value="GAA3602361.1"/>
    <property type="molecule type" value="Genomic_DNA"/>
</dbReference>
<dbReference type="InterPro" id="IPR005583">
    <property type="entry name" value="YaaA"/>
</dbReference>
<accession>A0ABP6ZBD0</accession>
<proteinExistence type="predicted"/>
<gene>
    <name evidence="1" type="primary">yaaA</name>
    <name evidence="1" type="ORF">GCM10022419_103400</name>
</gene>
<dbReference type="Proteomes" id="UP001500630">
    <property type="component" value="Unassembled WGS sequence"/>
</dbReference>
<name>A0ABP6ZBD0_9ACTN</name>
<evidence type="ECO:0000313" key="2">
    <source>
        <dbReference type="Proteomes" id="UP001500630"/>
    </source>
</evidence>
<dbReference type="PANTHER" id="PTHR30283:SF4">
    <property type="entry name" value="PEROXIDE STRESS RESISTANCE PROTEIN YAAA"/>
    <property type="match status" value="1"/>
</dbReference>
<reference evidence="2" key="1">
    <citation type="journal article" date="2019" name="Int. J. Syst. Evol. Microbiol.">
        <title>The Global Catalogue of Microorganisms (GCM) 10K type strain sequencing project: providing services to taxonomists for standard genome sequencing and annotation.</title>
        <authorList>
            <consortium name="The Broad Institute Genomics Platform"/>
            <consortium name="The Broad Institute Genome Sequencing Center for Infectious Disease"/>
            <person name="Wu L."/>
            <person name="Ma J."/>
        </authorList>
    </citation>
    <scope>NUCLEOTIDE SEQUENCE [LARGE SCALE GENOMIC DNA]</scope>
    <source>
        <strain evidence="2">JCM 17326</strain>
    </source>
</reference>